<dbReference type="AlphaFoldDB" id="A0A6L9UHB4"/>
<dbReference type="Proteomes" id="UP000483035">
    <property type="component" value="Unassembled WGS sequence"/>
</dbReference>
<dbReference type="InterPro" id="IPR036291">
    <property type="entry name" value="NAD(P)-bd_dom_sf"/>
</dbReference>
<dbReference type="InterPro" id="IPR051267">
    <property type="entry name" value="STEAP_metalloreductase"/>
</dbReference>
<dbReference type="PANTHER" id="PTHR14239">
    <property type="entry name" value="DUDULIN-RELATED"/>
    <property type="match status" value="1"/>
</dbReference>
<dbReference type="GO" id="GO:0016491">
    <property type="term" value="F:oxidoreductase activity"/>
    <property type="evidence" value="ECO:0007669"/>
    <property type="project" value="UniProtKB-KW"/>
</dbReference>
<dbReference type="Gene3D" id="3.40.50.720">
    <property type="entry name" value="NAD(P)-binding Rossmann-like Domain"/>
    <property type="match status" value="1"/>
</dbReference>
<name>A0A6L9UHB4_9HYPH</name>
<proteinExistence type="predicted"/>
<reference evidence="3 4" key="1">
    <citation type="submission" date="2019-12" db="EMBL/GenBank/DDBJ databases">
        <title>Rhizobium genotypes associated with high levels of biological nitrogen fixation by grain legumes in a temperate-maritime cropping system.</title>
        <authorList>
            <person name="Maluk M."/>
            <person name="Francesc Ferrando Molina F."/>
            <person name="Lopez Del Egido L."/>
            <person name="Lafos M."/>
            <person name="Langarica-Fuentes A."/>
            <person name="Gebre Yohannes G."/>
            <person name="Young M.W."/>
            <person name="Martin P."/>
            <person name="Gantlett R."/>
            <person name="Kenicer G."/>
            <person name="Hawes C."/>
            <person name="Begg G.S."/>
            <person name="Quilliam R.S."/>
            <person name="Squire G.R."/>
            <person name="Poole P.S."/>
            <person name="Young P.W."/>
            <person name="Iannetta P.M."/>
            <person name="James E.K."/>
        </authorList>
    </citation>
    <scope>NUCLEOTIDE SEQUENCE [LARGE SCALE GENOMIC DNA]</scope>
    <source>
        <strain evidence="3 4">JHI1118</strain>
    </source>
</reference>
<evidence type="ECO:0000313" key="3">
    <source>
        <dbReference type="EMBL" id="NEI73506.1"/>
    </source>
</evidence>
<evidence type="ECO:0000256" key="1">
    <source>
        <dbReference type="ARBA" id="ARBA00023002"/>
    </source>
</evidence>
<protein>
    <submittedName>
        <fullName evidence="3">NADP oxidoreductase</fullName>
    </submittedName>
</protein>
<comment type="caution">
    <text evidence="3">The sequence shown here is derived from an EMBL/GenBank/DDBJ whole genome shotgun (WGS) entry which is preliminary data.</text>
</comment>
<dbReference type="Pfam" id="PF03807">
    <property type="entry name" value="F420_oxidored"/>
    <property type="match status" value="1"/>
</dbReference>
<keyword evidence="1" id="KW-0560">Oxidoreductase</keyword>
<feature type="domain" description="Pyrroline-5-carboxylate reductase catalytic N-terminal" evidence="2">
    <location>
        <begin position="3"/>
        <end position="91"/>
    </location>
</feature>
<dbReference type="InterPro" id="IPR028939">
    <property type="entry name" value="P5C_Rdtase_cat_N"/>
</dbReference>
<gene>
    <name evidence="3" type="ORF">GR212_28535</name>
</gene>
<dbReference type="EMBL" id="WUEY01000019">
    <property type="protein sequence ID" value="NEI73506.1"/>
    <property type="molecule type" value="Genomic_DNA"/>
</dbReference>
<dbReference type="RefSeq" id="WP_163991896.1">
    <property type="nucleotide sequence ID" value="NZ_WUEY01000019.1"/>
</dbReference>
<organism evidence="3 4">
    <name type="scientific">Rhizobium lusitanum</name>
    <dbReference type="NCBI Taxonomy" id="293958"/>
    <lineage>
        <taxon>Bacteria</taxon>
        <taxon>Pseudomonadati</taxon>
        <taxon>Pseudomonadota</taxon>
        <taxon>Alphaproteobacteria</taxon>
        <taxon>Hyphomicrobiales</taxon>
        <taxon>Rhizobiaceae</taxon>
        <taxon>Rhizobium/Agrobacterium group</taxon>
        <taxon>Rhizobium</taxon>
    </lineage>
</organism>
<sequence>MTRLAILGAGRVSTVLAAKLAANGHIVTIGVRDPSRTKDNWKGPELRICAMAEAVEDADVVVNALPGDTSLNVLSGLSGHLSGRILVDVANATKRGPDGMPAGLLYPDTSLAEELQRALPQTRVVKTLNTMLSTIMAAPDALAQTPTVFLSGDDATAKQTVRALLLDLGWADDWIVNLGPLASARGTEAFVLIVPFVLKAKGFAPFALTMAR</sequence>
<dbReference type="SUPFAM" id="SSF51735">
    <property type="entry name" value="NAD(P)-binding Rossmann-fold domains"/>
    <property type="match status" value="1"/>
</dbReference>
<evidence type="ECO:0000259" key="2">
    <source>
        <dbReference type="Pfam" id="PF03807"/>
    </source>
</evidence>
<accession>A0A6L9UHB4</accession>
<evidence type="ECO:0000313" key="4">
    <source>
        <dbReference type="Proteomes" id="UP000483035"/>
    </source>
</evidence>